<dbReference type="AlphaFoldDB" id="A0ABC8QPQ8"/>
<protein>
    <recommendedName>
        <fullName evidence="10">Leucine-rich repeat-containing N-terminal plant-type domain-containing protein</fullName>
    </recommendedName>
</protein>
<dbReference type="EMBL" id="CAUOFW020000558">
    <property type="protein sequence ID" value="CAK9134684.1"/>
    <property type="molecule type" value="Genomic_DNA"/>
</dbReference>
<proteinExistence type="predicted"/>
<dbReference type="Pfam" id="PF08263">
    <property type="entry name" value="LRRNT_2"/>
    <property type="match status" value="1"/>
</dbReference>
<dbReference type="SUPFAM" id="SSF52058">
    <property type="entry name" value="L domain-like"/>
    <property type="match status" value="1"/>
</dbReference>
<feature type="domain" description="Leucine-rich repeat-containing N-terminal plant-type" evidence="6">
    <location>
        <begin position="30"/>
        <end position="65"/>
    </location>
</feature>
<keyword evidence="3" id="KW-0732">Signal</keyword>
<dbReference type="GO" id="GO:0016020">
    <property type="term" value="C:membrane"/>
    <property type="evidence" value="ECO:0007669"/>
    <property type="project" value="UniProtKB-SubCell"/>
</dbReference>
<name>A0ABC8QPQ8_9AQUA</name>
<dbReference type="FunFam" id="3.80.10.10:FF:000400">
    <property type="entry name" value="Nuclear pore complex protein NUP107"/>
    <property type="match status" value="1"/>
</dbReference>
<feature type="domain" description="Disease resistance R13L4/SHOC-2-like LRR" evidence="7">
    <location>
        <begin position="106"/>
        <end position="198"/>
    </location>
</feature>
<evidence type="ECO:0000259" key="7">
    <source>
        <dbReference type="Pfam" id="PF23598"/>
    </source>
</evidence>
<evidence type="ECO:0000259" key="6">
    <source>
        <dbReference type="Pfam" id="PF08263"/>
    </source>
</evidence>
<evidence type="ECO:0000256" key="5">
    <source>
        <dbReference type="ARBA" id="ARBA00023136"/>
    </source>
</evidence>
<dbReference type="InterPro" id="IPR032675">
    <property type="entry name" value="LRR_dom_sf"/>
</dbReference>
<evidence type="ECO:0000256" key="3">
    <source>
        <dbReference type="ARBA" id="ARBA00022729"/>
    </source>
</evidence>
<dbReference type="PRINTS" id="PR00019">
    <property type="entry name" value="LEURICHRPT"/>
</dbReference>
<keyword evidence="5" id="KW-0472">Membrane</keyword>
<dbReference type="InterPro" id="IPR013210">
    <property type="entry name" value="LRR_N_plant-typ"/>
</dbReference>
<keyword evidence="4" id="KW-0677">Repeat</keyword>
<dbReference type="InterPro" id="IPR053211">
    <property type="entry name" value="DNA_repair-toleration"/>
</dbReference>
<dbReference type="PANTHER" id="PTHR48060">
    <property type="entry name" value="DNA DAMAGE-REPAIR/TOLERATION PROTEIN DRT100"/>
    <property type="match status" value="1"/>
</dbReference>
<gene>
    <name evidence="8" type="ORF">ILEXP_LOCUS1617</name>
</gene>
<keyword evidence="9" id="KW-1185">Reference proteome</keyword>
<comment type="caution">
    <text evidence="8">The sequence shown here is derived from an EMBL/GenBank/DDBJ whole genome shotgun (WGS) entry which is preliminary data.</text>
</comment>
<dbReference type="Gene3D" id="3.80.10.10">
    <property type="entry name" value="Ribonuclease Inhibitor"/>
    <property type="match status" value="2"/>
</dbReference>
<dbReference type="Pfam" id="PF23598">
    <property type="entry name" value="LRR_14"/>
    <property type="match status" value="1"/>
</dbReference>
<evidence type="ECO:0000313" key="9">
    <source>
        <dbReference type="Proteomes" id="UP001642360"/>
    </source>
</evidence>
<organism evidence="8 9">
    <name type="scientific">Ilex paraguariensis</name>
    <name type="common">yerba mate</name>
    <dbReference type="NCBI Taxonomy" id="185542"/>
    <lineage>
        <taxon>Eukaryota</taxon>
        <taxon>Viridiplantae</taxon>
        <taxon>Streptophyta</taxon>
        <taxon>Embryophyta</taxon>
        <taxon>Tracheophyta</taxon>
        <taxon>Spermatophyta</taxon>
        <taxon>Magnoliopsida</taxon>
        <taxon>eudicotyledons</taxon>
        <taxon>Gunneridae</taxon>
        <taxon>Pentapetalae</taxon>
        <taxon>asterids</taxon>
        <taxon>campanulids</taxon>
        <taxon>Aquifoliales</taxon>
        <taxon>Aquifoliaceae</taxon>
        <taxon>Ilex</taxon>
    </lineage>
</organism>
<evidence type="ECO:0008006" key="10">
    <source>
        <dbReference type="Google" id="ProtNLM"/>
    </source>
</evidence>
<dbReference type="PANTHER" id="PTHR48060:SF24">
    <property type="entry name" value="NON-SPECIFIC SERINE_THREONINE PROTEIN KINASE"/>
    <property type="match status" value="1"/>
</dbReference>
<sequence>MKTPVEKPPSDHEAFAASANYAQVAEGKEDAALLTWKATLDNQSQSLLSSWGGHSPCNWDGIGCNKAGRITHIDLKGYGLKGKLDRDLNFSYLPYLSSIDLYNNSLYGTIPSNIGILSNLNYLDLSINRLSGMIPFEIGLLTNLRVLYIVNNLISGSIPREIGMLRSLNKLSISNNNLTESIAQEVGMLRSVTNLSLYGNQLMGSIPTSIGN</sequence>
<evidence type="ECO:0000313" key="8">
    <source>
        <dbReference type="EMBL" id="CAK9134684.1"/>
    </source>
</evidence>
<comment type="subcellular location">
    <subcellularLocation>
        <location evidence="1">Membrane</location>
    </subcellularLocation>
</comment>
<evidence type="ECO:0000256" key="4">
    <source>
        <dbReference type="ARBA" id="ARBA00022737"/>
    </source>
</evidence>
<dbReference type="InterPro" id="IPR055414">
    <property type="entry name" value="LRR_R13L4/SHOC2-like"/>
</dbReference>
<evidence type="ECO:0000256" key="1">
    <source>
        <dbReference type="ARBA" id="ARBA00004370"/>
    </source>
</evidence>
<reference evidence="8 9" key="1">
    <citation type="submission" date="2024-02" db="EMBL/GenBank/DDBJ databases">
        <authorList>
            <person name="Vignale AGUSTIN F."/>
            <person name="Sosa J E."/>
            <person name="Modenutti C."/>
        </authorList>
    </citation>
    <scope>NUCLEOTIDE SEQUENCE [LARGE SCALE GENOMIC DNA]</scope>
</reference>
<accession>A0ABC8QPQ8</accession>
<dbReference type="Proteomes" id="UP001642360">
    <property type="component" value="Unassembled WGS sequence"/>
</dbReference>
<evidence type="ECO:0000256" key="2">
    <source>
        <dbReference type="ARBA" id="ARBA00022614"/>
    </source>
</evidence>
<keyword evidence="2" id="KW-0433">Leucine-rich repeat</keyword>